<dbReference type="Proteomes" id="UP000515703">
    <property type="component" value="Chromosome"/>
</dbReference>
<feature type="transmembrane region" description="Helical" evidence="1">
    <location>
        <begin position="12"/>
        <end position="34"/>
    </location>
</feature>
<reference evidence="2 3" key="2">
    <citation type="submission" date="2020-08" db="EMBL/GenBank/DDBJ databases">
        <authorList>
            <person name="Ueki A."/>
            <person name="Tonouchi A."/>
        </authorList>
    </citation>
    <scope>NUCLEOTIDE SEQUENCE [LARGE SCALE GENOMIC DNA]</scope>
    <source>
        <strain evidence="2 3">CTTW</strain>
    </source>
</reference>
<keyword evidence="3" id="KW-1185">Reference proteome</keyword>
<reference evidence="2 3" key="1">
    <citation type="submission" date="2020-08" db="EMBL/GenBank/DDBJ databases">
        <title>Draft genome sequencing of an Anaerocolumna strain isolated from anoxic soil subjected to BSD treatment.</title>
        <authorList>
            <person name="Uek A."/>
            <person name="Tonouchi A."/>
        </authorList>
    </citation>
    <scope>NUCLEOTIDE SEQUENCE [LARGE SCALE GENOMIC DNA]</scope>
    <source>
        <strain evidence="2 3">CTTW</strain>
    </source>
</reference>
<protein>
    <recommendedName>
        <fullName evidence="4">DUF4446 family protein</fullName>
    </recommendedName>
</protein>
<keyword evidence="1" id="KW-1133">Transmembrane helix</keyword>
<keyword evidence="1" id="KW-0812">Transmembrane</keyword>
<gene>
    <name evidence="2" type="ORF">bsdcttw_49450</name>
</gene>
<evidence type="ECO:0000256" key="1">
    <source>
        <dbReference type="SAM" id="Phobius"/>
    </source>
</evidence>
<evidence type="ECO:0000313" key="3">
    <source>
        <dbReference type="Proteomes" id="UP000515703"/>
    </source>
</evidence>
<evidence type="ECO:0008006" key="4">
    <source>
        <dbReference type="Google" id="ProtNLM"/>
    </source>
</evidence>
<dbReference type="InterPro" id="IPR027981">
    <property type="entry name" value="DUF4446"/>
</dbReference>
<dbReference type="Pfam" id="PF14584">
    <property type="entry name" value="DUF4446"/>
    <property type="match status" value="1"/>
</dbReference>
<dbReference type="AlphaFoldDB" id="A0A7M3SBD7"/>
<sequence>MLLNDYITDYLTYIILGMAAIILVMFICIIALLVKSAGLKKRYKKFMEGADGKSLETQFETKFNELDTLRNESTVHTEQIKKIFENLLVAYQKIGIVKYDAFHEMGGKLSFVLAVLNDENNGFLLNSMHSTREGCYTYIKEIIKGESFVVLSSEEKAALEEAKKFKNYME</sequence>
<proteinExistence type="predicted"/>
<dbReference type="RefSeq" id="WP_185257425.1">
    <property type="nucleotide sequence ID" value="NZ_AP023368.1"/>
</dbReference>
<keyword evidence="1" id="KW-0472">Membrane</keyword>
<organism evidence="2 3">
    <name type="scientific">Anaerocolumna chitinilytica</name>
    <dbReference type="NCBI Taxonomy" id="1727145"/>
    <lineage>
        <taxon>Bacteria</taxon>
        <taxon>Bacillati</taxon>
        <taxon>Bacillota</taxon>
        <taxon>Clostridia</taxon>
        <taxon>Lachnospirales</taxon>
        <taxon>Lachnospiraceae</taxon>
        <taxon>Anaerocolumna</taxon>
    </lineage>
</organism>
<name>A0A7M3SBD7_9FIRM</name>
<dbReference type="EMBL" id="AP023368">
    <property type="protein sequence ID" value="BCK01905.1"/>
    <property type="molecule type" value="Genomic_DNA"/>
</dbReference>
<evidence type="ECO:0000313" key="2">
    <source>
        <dbReference type="EMBL" id="BCK01905.1"/>
    </source>
</evidence>
<dbReference type="KEGG" id="acht:bsdcttw_49450"/>
<accession>A0A7M3SBD7</accession>